<dbReference type="InParanoid" id="A5DSG7"/>
<dbReference type="VEuPathDB" id="FungiDB:LELG_00303"/>
<keyword evidence="2 5" id="KW-0812">Transmembrane</keyword>
<evidence type="ECO:0000256" key="5">
    <source>
        <dbReference type="SAM" id="Phobius"/>
    </source>
</evidence>
<proteinExistence type="predicted"/>
<dbReference type="FunCoup" id="A5DSG7">
    <property type="interactions" value="82"/>
</dbReference>
<evidence type="ECO:0000313" key="7">
    <source>
        <dbReference type="EMBL" id="EDK42125.1"/>
    </source>
</evidence>
<name>A5DSG7_LODEL</name>
<dbReference type="Pfam" id="PF13664">
    <property type="entry name" value="DUF4149"/>
    <property type="match status" value="1"/>
</dbReference>
<feature type="domain" description="TMEM205-like" evidence="6">
    <location>
        <begin position="18"/>
        <end position="111"/>
    </location>
</feature>
<dbReference type="PANTHER" id="PTHR23241:SF102">
    <property type="entry name" value="LD23009P"/>
    <property type="match status" value="1"/>
</dbReference>
<gene>
    <name evidence="7" type="ORF">LELG_00303</name>
</gene>
<evidence type="ECO:0000256" key="4">
    <source>
        <dbReference type="ARBA" id="ARBA00023136"/>
    </source>
</evidence>
<dbReference type="AlphaFoldDB" id="A5DSG7"/>
<evidence type="ECO:0000313" key="8">
    <source>
        <dbReference type="Proteomes" id="UP000001996"/>
    </source>
</evidence>
<keyword evidence="4 5" id="KW-0472">Membrane</keyword>
<dbReference type="KEGG" id="lel:PVL30_000294"/>
<organism evidence="7 8">
    <name type="scientific">Lodderomyces elongisporus (strain ATCC 11503 / CBS 2605 / JCM 1781 / NBRC 1676 / NRRL YB-4239)</name>
    <name type="common">Yeast</name>
    <name type="synonym">Saccharomyces elongisporus</name>
    <dbReference type="NCBI Taxonomy" id="379508"/>
    <lineage>
        <taxon>Eukaryota</taxon>
        <taxon>Fungi</taxon>
        <taxon>Dikarya</taxon>
        <taxon>Ascomycota</taxon>
        <taxon>Saccharomycotina</taxon>
        <taxon>Pichiomycetes</taxon>
        <taxon>Debaryomycetaceae</taxon>
        <taxon>Candida/Lodderomyces clade</taxon>
        <taxon>Lodderomyces</taxon>
    </lineage>
</organism>
<dbReference type="eggNOG" id="ENOG502S0PF">
    <property type="taxonomic scope" value="Eukaryota"/>
</dbReference>
<feature type="transmembrane region" description="Helical" evidence="5">
    <location>
        <begin position="81"/>
        <end position="99"/>
    </location>
</feature>
<dbReference type="GeneID" id="5234675"/>
<comment type="subcellular location">
    <subcellularLocation>
        <location evidence="1">Membrane</location>
    </subcellularLocation>
</comment>
<dbReference type="GO" id="GO:0016020">
    <property type="term" value="C:membrane"/>
    <property type="evidence" value="ECO:0007669"/>
    <property type="project" value="UniProtKB-SubCell"/>
</dbReference>
<dbReference type="HOGENOM" id="CLU_094297_2_0_1"/>
<dbReference type="PANTHER" id="PTHR23241">
    <property type="entry name" value="LATE EMBRYOGENESIS ABUNDANT PLANTS LEA-RELATED"/>
    <property type="match status" value="1"/>
</dbReference>
<evidence type="ECO:0000256" key="2">
    <source>
        <dbReference type="ARBA" id="ARBA00022692"/>
    </source>
</evidence>
<keyword evidence="8" id="KW-1185">Reference proteome</keyword>
<evidence type="ECO:0000259" key="6">
    <source>
        <dbReference type="Pfam" id="PF13664"/>
    </source>
</evidence>
<keyword evidence="3 5" id="KW-1133">Transmembrane helix</keyword>
<dbReference type="EMBL" id="CH981524">
    <property type="protein sequence ID" value="EDK42125.1"/>
    <property type="molecule type" value="Genomic_DNA"/>
</dbReference>
<dbReference type="RefSeq" id="XP_001527783.1">
    <property type="nucleotide sequence ID" value="XM_001527733.1"/>
</dbReference>
<protein>
    <recommendedName>
        <fullName evidence="6">TMEM205-like domain-containing protein</fullName>
    </recommendedName>
</protein>
<evidence type="ECO:0000256" key="1">
    <source>
        <dbReference type="ARBA" id="ARBA00004370"/>
    </source>
</evidence>
<evidence type="ECO:0000256" key="3">
    <source>
        <dbReference type="ARBA" id="ARBA00022989"/>
    </source>
</evidence>
<dbReference type="InterPro" id="IPR025423">
    <property type="entry name" value="TMEM205-like"/>
</dbReference>
<dbReference type="OrthoDB" id="1641132at2759"/>
<reference evidence="7 8" key="1">
    <citation type="journal article" date="2009" name="Nature">
        <title>Evolution of pathogenicity and sexual reproduction in eight Candida genomes.</title>
        <authorList>
            <person name="Butler G."/>
            <person name="Rasmussen M.D."/>
            <person name="Lin M.F."/>
            <person name="Santos M.A."/>
            <person name="Sakthikumar S."/>
            <person name="Munro C.A."/>
            <person name="Rheinbay E."/>
            <person name="Grabherr M."/>
            <person name="Forche A."/>
            <person name="Reedy J.L."/>
            <person name="Agrafioti I."/>
            <person name="Arnaud M.B."/>
            <person name="Bates S."/>
            <person name="Brown A.J."/>
            <person name="Brunke S."/>
            <person name="Costanzo M.C."/>
            <person name="Fitzpatrick D.A."/>
            <person name="de Groot P.W."/>
            <person name="Harris D."/>
            <person name="Hoyer L.L."/>
            <person name="Hube B."/>
            <person name="Klis F.M."/>
            <person name="Kodira C."/>
            <person name="Lennard N."/>
            <person name="Logue M.E."/>
            <person name="Martin R."/>
            <person name="Neiman A.M."/>
            <person name="Nikolaou E."/>
            <person name="Quail M.A."/>
            <person name="Quinn J."/>
            <person name="Santos M.C."/>
            <person name="Schmitzberger F.F."/>
            <person name="Sherlock G."/>
            <person name="Shah P."/>
            <person name="Silverstein K.A."/>
            <person name="Skrzypek M.S."/>
            <person name="Soll D."/>
            <person name="Staggs R."/>
            <person name="Stansfield I."/>
            <person name="Stumpf M.P."/>
            <person name="Sudbery P.E."/>
            <person name="Srikantha T."/>
            <person name="Zeng Q."/>
            <person name="Berman J."/>
            <person name="Berriman M."/>
            <person name="Heitman J."/>
            <person name="Gow N.A."/>
            <person name="Lorenz M.C."/>
            <person name="Birren B.W."/>
            <person name="Kellis M."/>
            <person name="Cuomo C.A."/>
        </authorList>
    </citation>
    <scope>NUCLEOTIDE SEQUENCE [LARGE SCALE GENOMIC DNA]</scope>
    <source>
        <strain evidence="8">ATCC 11503 / BCRC 21390 / CBS 2605 / JCM 1781 / NBRC 1676 / NRRL YB-4239</strain>
    </source>
</reference>
<accession>A5DSG7</accession>
<dbReference type="OMA" id="PLTSKTM"/>
<feature type="transmembrane region" description="Helical" evidence="5">
    <location>
        <begin position="17"/>
        <end position="38"/>
    </location>
</feature>
<dbReference type="Proteomes" id="UP000001996">
    <property type="component" value="Unassembled WGS sequence"/>
</dbReference>
<dbReference type="InterPro" id="IPR053009">
    <property type="entry name" value="Xanthocillin_Biosynth-Assoc"/>
</dbReference>
<sequence length="171" mass="19188">MSIIQALGLNTRVPYHFLFYSFTFGGTAFYSYVVSPILFKKLSREEFSTVQSKVFPYYFKYQITSPLILALITPFNYCPFTLGALAVSSFAGLINLFFLEPKCHAVKEERTKLIAISKDKKDNGEPSDEMVALNKTFGRWHGLSTLVNIVSLASLAVYGTTLAKGLSKLHY</sequence>
<dbReference type="STRING" id="379508.A5DSG7"/>